<dbReference type="GO" id="GO:0004791">
    <property type="term" value="F:thioredoxin-disulfide reductase (NADPH) activity"/>
    <property type="evidence" value="ECO:0007669"/>
    <property type="project" value="UniProtKB-UniRule"/>
</dbReference>
<sequence length="311" mass="33769">MPNDNIRELIIIGSGPAGYTAAIYAARADLRPLVLAGPEPGGQLTTTTLVENYPGFPDGIDGPVLIENMRKQAERFGAEIKFDTAAKVDFSGEIKKVYVGNTQYSAKAVIIATGARSRTLGLPREKDLWGRGLHTCATCDGFFYRGKTVAVAGGGDSAMEESGFLTKFADKIYIIHRRAEFKASEIMKKRILANKKIAVIWNSEVEEYLGREKLNGLKIKNAVTGETSTLAVDGLFFAIGHVPNTEIFKDYLEREPKFGYLAVKEAVYTNVAGVFAAGDCADYTYRQAVTAAGLGGMAAIAAERWLEKLSF</sequence>
<gene>
    <name evidence="5" type="ORF">A3G56_00440</name>
</gene>
<reference evidence="5 6" key="1">
    <citation type="journal article" date="2016" name="Nat. Commun.">
        <title>Thousands of microbial genomes shed light on interconnected biogeochemical processes in an aquifer system.</title>
        <authorList>
            <person name="Anantharaman K."/>
            <person name="Brown C.T."/>
            <person name="Hug L.A."/>
            <person name="Sharon I."/>
            <person name="Castelle C.J."/>
            <person name="Probst A.J."/>
            <person name="Thomas B.C."/>
            <person name="Singh A."/>
            <person name="Wilkins M.J."/>
            <person name="Karaoz U."/>
            <person name="Brodie E.L."/>
            <person name="Williams K.H."/>
            <person name="Hubbard S.S."/>
            <person name="Banfield J.F."/>
        </authorList>
    </citation>
    <scope>NUCLEOTIDE SEQUENCE [LARGE SCALE GENOMIC DNA]</scope>
</reference>
<comment type="subunit">
    <text evidence="3">Homodimer.</text>
</comment>
<dbReference type="GO" id="GO:0005737">
    <property type="term" value="C:cytoplasm"/>
    <property type="evidence" value="ECO:0007669"/>
    <property type="project" value="InterPro"/>
</dbReference>
<feature type="domain" description="FAD/NAD(P)-binding" evidence="4">
    <location>
        <begin position="8"/>
        <end position="292"/>
    </location>
</feature>
<dbReference type="EMBL" id="MFFX01000020">
    <property type="protein sequence ID" value="OGF19427.1"/>
    <property type="molecule type" value="Genomic_DNA"/>
</dbReference>
<dbReference type="PRINTS" id="PR00469">
    <property type="entry name" value="PNDRDTASEII"/>
</dbReference>
<dbReference type="EC" id="1.8.1.9" evidence="3"/>
<dbReference type="GO" id="GO:0019430">
    <property type="term" value="P:removal of superoxide radicals"/>
    <property type="evidence" value="ECO:0007669"/>
    <property type="project" value="UniProtKB-UniRule"/>
</dbReference>
<organism evidence="5 6">
    <name type="scientific">Candidatus Falkowbacteria bacterium RIFCSPLOWO2_12_FULL_45_10</name>
    <dbReference type="NCBI Taxonomy" id="1797990"/>
    <lineage>
        <taxon>Bacteria</taxon>
        <taxon>Candidatus Falkowiibacteriota</taxon>
    </lineage>
</organism>
<comment type="similarity">
    <text evidence="3">Belongs to the class-II pyridine nucleotide-disulfide oxidoreductase family.</text>
</comment>
<dbReference type="InterPro" id="IPR023753">
    <property type="entry name" value="FAD/NAD-binding_dom"/>
</dbReference>
<proteinExistence type="inferred from homology"/>
<evidence type="ECO:0000313" key="5">
    <source>
        <dbReference type="EMBL" id="OGF19427.1"/>
    </source>
</evidence>
<evidence type="ECO:0000256" key="1">
    <source>
        <dbReference type="ARBA" id="ARBA00022630"/>
    </source>
</evidence>
<dbReference type="Pfam" id="PF07992">
    <property type="entry name" value="Pyr_redox_2"/>
    <property type="match status" value="1"/>
</dbReference>
<dbReference type="Proteomes" id="UP000178682">
    <property type="component" value="Unassembled WGS sequence"/>
</dbReference>
<dbReference type="InterPro" id="IPR036188">
    <property type="entry name" value="FAD/NAD-bd_sf"/>
</dbReference>
<evidence type="ECO:0000256" key="2">
    <source>
        <dbReference type="ARBA" id="ARBA00023002"/>
    </source>
</evidence>
<name>A0A1F5RYC7_9BACT</name>
<keyword evidence="1 3" id="KW-0285">Flavoprotein</keyword>
<dbReference type="PRINTS" id="PR00368">
    <property type="entry name" value="FADPNR"/>
</dbReference>
<protein>
    <recommendedName>
        <fullName evidence="3">Thioredoxin reductase</fullName>
        <ecNumber evidence="3">1.8.1.9</ecNumber>
    </recommendedName>
</protein>
<keyword evidence="2 3" id="KW-0560">Oxidoreductase</keyword>
<accession>A0A1F5RYC7</accession>
<comment type="catalytic activity">
    <reaction evidence="3">
        <text>[thioredoxin]-dithiol + NADP(+) = [thioredoxin]-disulfide + NADPH + H(+)</text>
        <dbReference type="Rhea" id="RHEA:20345"/>
        <dbReference type="Rhea" id="RHEA-COMP:10698"/>
        <dbReference type="Rhea" id="RHEA-COMP:10700"/>
        <dbReference type="ChEBI" id="CHEBI:15378"/>
        <dbReference type="ChEBI" id="CHEBI:29950"/>
        <dbReference type="ChEBI" id="CHEBI:50058"/>
        <dbReference type="ChEBI" id="CHEBI:57783"/>
        <dbReference type="ChEBI" id="CHEBI:58349"/>
        <dbReference type="EC" id="1.8.1.9"/>
    </reaction>
</comment>
<evidence type="ECO:0000256" key="3">
    <source>
        <dbReference type="RuleBase" id="RU003880"/>
    </source>
</evidence>
<evidence type="ECO:0000313" key="6">
    <source>
        <dbReference type="Proteomes" id="UP000178682"/>
    </source>
</evidence>
<dbReference type="AlphaFoldDB" id="A0A1F5RYC7"/>
<keyword evidence="3" id="KW-0274">FAD</keyword>
<dbReference type="InterPro" id="IPR050097">
    <property type="entry name" value="Ferredoxin-NADP_redctase_2"/>
</dbReference>
<dbReference type="NCBIfam" id="TIGR01292">
    <property type="entry name" value="TRX_reduct"/>
    <property type="match status" value="1"/>
</dbReference>
<comment type="caution">
    <text evidence="5">The sequence shown here is derived from an EMBL/GenBank/DDBJ whole genome shotgun (WGS) entry which is preliminary data.</text>
</comment>
<dbReference type="SUPFAM" id="SSF51905">
    <property type="entry name" value="FAD/NAD(P)-binding domain"/>
    <property type="match status" value="1"/>
</dbReference>
<comment type="cofactor">
    <cofactor evidence="3">
        <name>FAD</name>
        <dbReference type="ChEBI" id="CHEBI:57692"/>
    </cofactor>
</comment>
<evidence type="ECO:0000259" key="4">
    <source>
        <dbReference type="Pfam" id="PF07992"/>
    </source>
</evidence>
<dbReference type="InterPro" id="IPR005982">
    <property type="entry name" value="Thioredox_Rdtase"/>
</dbReference>
<dbReference type="Gene3D" id="3.50.50.60">
    <property type="entry name" value="FAD/NAD(P)-binding domain"/>
    <property type="match status" value="2"/>
</dbReference>
<keyword evidence="3" id="KW-0676">Redox-active center</keyword>
<dbReference type="PANTHER" id="PTHR48105">
    <property type="entry name" value="THIOREDOXIN REDUCTASE 1-RELATED-RELATED"/>
    <property type="match status" value="1"/>
</dbReference>